<sequence>MSSDLQTKLDILKTSSVSSNCLKLFPVGKKRTQRVCVGDNEGVTQAFAIKKGSVNTSFKTLAQGKPIKGVELHKSRVFYACGQTVRGVSKKGKEFYRLDSNISEDATGMAVRVPSLWLSGNYILYHYVDSVEKGFFMSPDRINTSAPHFDSNDPGNDKVFVGCQDRKIRIVRNTDCDGHISTEGGVTSLLVNEEQKTVYYGTESGHVVAMQMQGNDSSAKWKIDSEKSGVNEMMLYDINGDGKDEIIIARNDGSLEIYSFLSGNEPTRILKRSLDESITCVQAGKLISPEFDDILVSTFSGRLIAFTNHQYNSTSTPTSTFGFLDDKKKVVGLSKTERISNLQKELEGLEDKLAKVKVNYSKLSSEIVAVHCQYETKASFILDTKEAFYRLNVESDVHLEMVIIRSEIALDLLDSSGDNNVVVSNITVDEKKDGSSKFIASFRFTDNCKRIEILLRTYEGKYGAIEAYTIPKLNPKISKIHQFHVKPLSLHERMDDEKAKTFIQNRPLNKLTVSGSFTLSEVHSWIGLCVEGIPDKVSDDEVVYYFHSTFQETCLVIRLKRGEAVVESDNITAISVVEEVVTKAATDRKTKVNISFDINDSSFEYVLNLLYPKVEYQLSLSEKVKLIDALKEIQLQEEDVSFLSKEFKAILEEADQLLEDSKYQTKRLDFLNEILIRLFLDCIKFKRKNAQVYLPSFKQLLESRKYTLESIVKSFKQF</sequence>
<protein>
    <submittedName>
        <fullName evidence="6">Uncharacterized protein</fullName>
    </submittedName>
</protein>
<gene>
    <name evidence="6" type="ORF">NAEGRDRAFT_68114</name>
</gene>
<dbReference type="GO" id="GO:0016020">
    <property type="term" value="C:membrane"/>
    <property type="evidence" value="ECO:0007669"/>
    <property type="project" value="TreeGrafter"/>
</dbReference>
<evidence type="ECO:0000256" key="1">
    <source>
        <dbReference type="SAM" id="Coils"/>
    </source>
</evidence>
<dbReference type="InterPro" id="IPR036322">
    <property type="entry name" value="WD40_repeat_dom_sf"/>
</dbReference>
<evidence type="ECO:0000259" key="2">
    <source>
        <dbReference type="Pfam" id="PF23349"/>
    </source>
</evidence>
<dbReference type="GO" id="GO:0008104">
    <property type="term" value="P:intracellular protein localization"/>
    <property type="evidence" value="ECO:0007669"/>
    <property type="project" value="TreeGrafter"/>
</dbReference>
<organism evidence="7">
    <name type="scientific">Naegleria gruberi</name>
    <name type="common">Amoeba</name>
    <dbReference type="NCBI Taxonomy" id="5762"/>
    <lineage>
        <taxon>Eukaryota</taxon>
        <taxon>Discoba</taxon>
        <taxon>Heterolobosea</taxon>
        <taxon>Tetramitia</taxon>
        <taxon>Eutetramitia</taxon>
        <taxon>Vahlkampfiidae</taxon>
        <taxon>Naegleria</taxon>
    </lineage>
</organism>
<dbReference type="InterPro" id="IPR056334">
    <property type="entry name" value="BBS7_GAE_dom"/>
</dbReference>
<dbReference type="GeneID" id="8848052"/>
<dbReference type="Gene3D" id="2.130.10.10">
    <property type="entry name" value="YVTN repeat-like/Quinoprotein amine dehydrogenase"/>
    <property type="match status" value="1"/>
</dbReference>
<dbReference type="InterPro" id="IPR056333">
    <property type="entry name" value="BBS7_pf_dom"/>
</dbReference>
<evidence type="ECO:0000313" key="6">
    <source>
        <dbReference type="EMBL" id="EFC44034.1"/>
    </source>
</evidence>
<keyword evidence="1" id="KW-0175">Coiled coil</keyword>
<feature type="coiled-coil region" evidence="1">
    <location>
        <begin position="332"/>
        <end position="366"/>
    </location>
</feature>
<dbReference type="OMA" id="KGEGCFK"/>
<dbReference type="Pfam" id="PF23361">
    <property type="entry name" value="BBS7_pf"/>
    <property type="match status" value="1"/>
</dbReference>
<feature type="domain" description="BBS7 beta-propeller" evidence="5">
    <location>
        <begin position="22"/>
        <end position="307"/>
    </location>
</feature>
<feature type="domain" description="BBS7 platform" evidence="4">
    <location>
        <begin position="498"/>
        <end position="597"/>
    </location>
</feature>
<dbReference type="GO" id="GO:0005930">
    <property type="term" value="C:axoneme"/>
    <property type="evidence" value="ECO:0007669"/>
    <property type="project" value="TreeGrafter"/>
</dbReference>
<dbReference type="InParanoid" id="D2VGV9"/>
<dbReference type="AlphaFoldDB" id="D2VGV9"/>
<accession>D2VGV9</accession>
<dbReference type="Pfam" id="PF23360">
    <property type="entry name" value="BBS7_GAE"/>
    <property type="match status" value="1"/>
</dbReference>
<dbReference type="GO" id="GO:0060271">
    <property type="term" value="P:cilium assembly"/>
    <property type="evidence" value="ECO:0007669"/>
    <property type="project" value="TreeGrafter"/>
</dbReference>
<proteinExistence type="predicted"/>
<dbReference type="InterPro" id="IPR056332">
    <property type="entry name" value="Beta-prop_BBS7"/>
</dbReference>
<dbReference type="STRING" id="5762.D2VGV9"/>
<dbReference type="EMBL" id="GG738870">
    <property type="protein sequence ID" value="EFC44034.1"/>
    <property type="molecule type" value="Genomic_DNA"/>
</dbReference>
<evidence type="ECO:0000313" key="7">
    <source>
        <dbReference type="Proteomes" id="UP000006671"/>
    </source>
</evidence>
<dbReference type="Pfam" id="PF23349">
    <property type="entry name" value="BBS7_hp"/>
    <property type="match status" value="1"/>
</dbReference>
<dbReference type="Proteomes" id="UP000006671">
    <property type="component" value="Unassembled WGS sequence"/>
</dbReference>
<dbReference type="Pfam" id="PF23743">
    <property type="entry name" value="Beta-prop_BBS7"/>
    <property type="match status" value="1"/>
</dbReference>
<reference evidence="6 7" key="1">
    <citation type="journal article" date="2010" name="Cell">
        <title>The genome of Naegleria gruberi illuminates early eukaryotic versatility.</title>
        <authorList>
            <person name="Fritz-Laylin L.K."/>
            <person name="Prochnik S.E."/>
            <person name="Ginger M.L."/>
            <person name="Dacks J.B."/>
            <person name="Carpenter M.L."/>
            <person name="Field M.C."/>
            <person name="Kuo A."/>
            <person name="Paredez A."/>
            <person name="Chapman J."/>
            <person name="Pham J."/>
            <person name="Shu S."/>
            <person name="Neupane R."/>
            <person name="Cipriano M."/>
            <person name="Mancuso J."/>
            <person name="Tu H."/>
            <person name="Salamov A."/>
            <person name="Lindquist E."/>
            <person name="Shapiro H."/>
            <person name="Lucas S."/>
            <person name="Grigoriev I.V."/>
            <person name="Cande W.Z."/>
            <person name="Fulton C."/>
            <person name="Rokhsar D.S."/>
            <person name="Dawson S.C."/>
        </authorList>
    </citation>
    <scope>NUCLEOTIDE SEQUENCE [LARGE SCALE GENOMIC DNA]</scope>
    <source>
        <strain evidence="6 7">NEG-M</strain>
    </source>
</reference>
<keyword evidence="7" id="KW-1185">Reference proteome</keyword>
<dbReference type="RefSeq" id="XP_002676778.1">
    <property type="nucleotide sequence ID" value="XM_002676732.1"/>
</dbReference>
<feature type="domain" description="BBS7 helical hairpin" evidence="2">
    <location>
        <begin position="600"/>
        <end position="715"/>
    </location>
</feature>
<name>D2VGV9_NAEGR</name>
<evidence type="ECO:0000259" key="3">
    <source>
        <dbReference type="Pfam" id="PF23360"/>
    </source>
</evidence>
<dbReference type="SUPFAM" id="SSF50978">
    <property type="entry name" value="WD40 repeat-like"/>
    <property type="match status" value="1"/>
</dbReference>
<dbReference type="GO" id="GO:0034464">
    <property type="term" value="C:BBSome"/>
    <property type="evidence" value="ECO:0007669"/>
    <property type="project" value="TreeGrafter"/>
</dbReference>
<dbReference type="KEGG" id="ngr:NAEGRDRAFT_68114"/>
<dbReference type="eggNOG" id="ENOG502QPS5">
    <property type="taxonomic scope" value="Eukaryota"/>
</dbReference>
<dbReference type="InterPro" id="IPR056335">
    <property type="entry name" value="BBS7_hairpin"/>
</dbReference>
<feature type="domain" description="BBS7 GAE" evidence="3">
    <location>
        <begin position="377"/>
        <end position="483"/>
    </location>
</feature>
<dbReference type="VEuPathDB" id="AmoebaDB:NAEGRDRAFT_68114"/>
<dbReference type="PANTHER" id="PTHR16074:SF4">
    <property type="entry name" value="BARDET-BIEDL SYNDROME 7 PROTEIN"/>
    <property type="match status" value="1"/>
</dbReference>
<dbReference type="PANTHER" id="PTHR16074">
    <property type="entry name" value="BARDET-BIEDL SYNDROME 7 PROTEIN"/>
    <property type="match status" value="1"/>
</dbReference>
<evidence type="ECO:0000259" key="5">
    <source>
        <dbReference type="Pfam" id="PF23743"/>
    </source>
</evidence>
<dbReference type="GO" id="GO:0036064">
    <property type="term" value="C:ciliary basal body"/>
    <property type="evidence" value="ECO:0007669"/>
    <property type="project" value="TreeGrafter"/>
</dbReference>
<dbReference type="InterPro" id="IPR015943">
    <property type="entry name" value="WD40/YVTN_repeat-like_dom_sf"/>
</dbReference>
<evidence type="ECO:0000259" key="4">
    <source>
        <dbReference type="Pfam" id="PF23361"/>
    </source>
</evidence>
<dbReference type="OrthoDB" id="414590at2759"/>